<gene>
    <name evidence="1" type="ORF">RRG08_064560</name>
</gene>
<dbReference type="EMBL" id="JAWDGP010000269">
    <property type="protein sequence ID" value="KAK3801966.1"/>
    <property type="molecule type" value="Genomic_DNA"/>
</dbReference>
<evidence type="ECO:0000313" key="2">
    <source>
        <dbReference type="Proteomes" id="UP001283361"/>
    </source>
</evidence>
<organism evidence="1 2">
    <name type="scientific">Elysia crispata</name>
    <name type="common">lettuce slug</name>
    <dbReference type="NCBI Taxonomy" id="231223"/>
    <lineage>
        <taxon>Eukaryota</taxon>
        <taxon>Metazoa</taxon>
        <taxon>Spiralia</taxon>
        <taxon>Lophotrochozoa</taxon>
        <taxon>Mollusca</taxon>
        <taxon>Gastropoda</taxon>
        <taxon>Heterobranchia</taxon>
        <taxon>Euthyneura</taxon>
        <taxon>Panpulmonata</taxon>
        <taxon>Sacoglossa</taxon>
        <taxon>Placobranchoidea</taxon>
        <taxon>Plakobranchidae</taxon>
        <taxon>Elysia</taxon>
    </lineage>
</organism>
<comment type="caution">
    <text evidence="1">The sequence shown here is derived from an EMBL/GenBank/DDBJ whole genome shotgun (WGS) entry which is preliminary data.</text>
</comment>
<dbReference type="Proteomes" id="UP001283361">
    <property type="component" value="Unassembled WGS sequence"/>
</dbReference>
<accession>A0AAE1BAS8</accession>
<proteinExistence type="predicted"/>
<dbReference type="AlphaFoldDB" id="A0AAE1BAS8"/>
<keyword evidence="2" id="KW-1185">Reference proteome</keyword>
<evidence type="ECO:0000313" key="1">
    <source>
        <dbReference type="EMBL" id="KAK3801966.1"/>
    </source>
</evidence>
<protein>
    <submittedName>
        <fullName evidence="1">Uncharacterized protein</fullName>
    </submittedName>
</protein>
<sequence length="171" mass="19068">MESERSIKFVPPKDRSQDSYRQTCLAPSILKLELYCRFNLLSPPALSAAGARPCADIEWCLHVKSNQDVQFPGFDPATTPRLSLRISGSCLLSVSSPRPARCAVSLWELPWVPGAAAIAPYDHCHPLARSLAFPPGFQDRVISTSRRQYFRHQNLALKLPTFTVAEDSCRI</sequence>
<reference evidence="1" key="1">
    <citation type="journal article" date="2023" name="G3 (Bethesda)">
        <title>A reference genome for the long-term kleptoplast-retaining sea slug Elysia crispata morphotype clarki.</title>
        <authorList>
            <person name="Eastman K.E."/>
            <person name="Pendleton A.L."/>
            <person name="Shaikh M.A."/>
            <person name="Suttiyut T."/>
            <person name="Ogas R."/>
            <person name="Tomko P."/>
            <person name="Gavelis G."/>
            <person name="Widhalm J.R."/>
            <person name="Wisecaver J.H."/>
        </authorList>
    </citation>
    <scope>NUCLEOTIDE SEQUENCE</scope>
    <source>
        <strain evidence="1">ECLA1</strain>
    </source>
</reference>
<name>A0AAE1BAS8_9GAST</name>